<name>A0AAE3XPB0_9BACT</name>
<comment type="caution">
    <text evidence="1">The sequence shown here is derived from an EMBL/GenBank/DDBJ whole genome shotgun (WGS) entry which is preliminary data.</text>
</comment>
<dbReference type="EMBL" id="JAVDQD010000002">
    <property type="protein sequence ID" value="MDR6238789.1"/>
    <property type="molecule type" value="Genomic_DNA"/>
</dbReference>
<protein>
    <submittedName>
        <fullName evidence="1">Uncharacterized protein</fullName>
    </submittedName>
</protein>
<reference evidence="1" key="1">
    <citation type="submission" date="2023-07" db="EMBL/GenBank/DDBJ databases">
        <title>Genomic Encyclopedia of Type Strains, Phase IV (KMG-IV): sequencing the most valuable type-strain genomes for metagenomic binning, comparative biology and taxonomic classification.</title>
        <authorList>
            <person name="Goeker M."/>
        </authorList>
    </citation>
    <scope>NUCLEOTIDE SEQUENCE</scope>
    <source>
        <strain evidence="1">DSM 26174</strain>
    </source>
</reference>
<accession>A0AAE3XPB0</accession>
<gene>
    <name evidence="1" type="ORF">HNQ88_001826</name>
</gene>
<proteinExistence type="predicted"/>
<dbReference type="Proteomes" id="UP001185092">
    <property type="component" value="Unassembled WGS sequence"/>
</dbReference>
<evidence type="ECO:0000313" key="1">
    <source>
        <dbReference type="EMBL" id="MDR6238789.1"/>
    </source>
</evidence>
<evidence type="ECO:0000313" key="2">
    <source>
        <dbReference type="Proteomes" id="UP001185092"/>
    </source>
</evidence>
<organism evidence="1 2">
    <name type="scientific">Aureibacter tunicatorum</name>
    <dbReference type="NCBI Taxonomy" id="866807"/>
    <lineage>
        <taxon>Bacteria</taxon>
        <taxon>Pseudomonadati</taxon>
        <taxon>Bacteroidota</taxon>
        <taxon>Cytophagia</taxon>
        <taxon>Cytophagales</taxon>
        <taxon>Persicobacteraceae</taxon>
        <taxon>Aureibacter</taxon>
    </lineage>
</organism>
<keyword evidence="2" id="KW-1185">Reference proteome</keyword>
<dbReference type="AlphaFoldDB" id="A0AAE3XPB0"/>
<sequence length="35" mass="4020">MGYELSENETLTVSTPNLELLKPNKDAVPFTFYEK</sequence>